<dbReference type="InterPro" id="IPR000253">
    <property type="entry name" value="FHA_dom"/>
</dbReference>
<dbReference type="Pfam" id="PF12473">
    <property type="entry name" value="DUF3694"/>
    <property type="match status" value="1"/>
</dbReference>
<feature type="domain" description="Kinesin motor" evidence="13">
    <location>
        <begin position="10"/>
        <end position="382"/>
    </location>
</feature>
<dbReference type="Pfam" id="PF01302">
    <property type="entry name" value="CAP_GLY"/>
    <property type="match status" value="1"/>
</dbReference>
<keyword evidence="5 9" id="KW-0067">ATP-binding</keyword>
<dbReference type="InterPro" id="IPR001752">
    <property type="entry name" value="Kinesin_motor_dom"/>
</dbReference>
<evidence type="ECO:0000256" key="8">
    <source>
        <dbReference type="ARBA" id="ARBA00023212"/>
    </source>
</evidence>
<name>A0A814LHX3_9BILA</name>
<dbReference type="SMART" id="SM00240">
    <property type="entry name" value="FHA"/>
    <property type="match status" value="1"/>
</dbReference>
<dbReference type="InterPro" id="IPR019821">
    <property type="entry name" value="Kinesin_motor_CS"/>
</dbReference>
<dbReference type="EMBL" id="CAJNOO010000941">
    <property type="protein sequence ID" value="CAF1066429.1"/>
    <property type="molecule type" value="Genomic_DNA"/>
</dbReference>
<dbReference type="PROSITE" id="PS50067">
    <property type="entry name" value="KINESIN_MOTOR_2"/>
    <property type="match status" value="1"/>
</dbReference>
<evidence type="ECO:0000256" key="3">
    <source>
        <dbReference type="ARBA" id="ARBA00022701"/>
    </source>
</evidence>
<reference evidence="15" key="1">
    <citation type="submission" date="2021-02" db="EMBL/GenBank/DDBJ databases">
        <authorList>
            <person name="Nowell W R."/>
        </authorList>
    </citation>
    <scope>NUCLEOTIDE SEQUENCE</scope>
</reference>
<evidence type="ECO:0000313" key="16">
    <source>
        <dbReference type="Proteomes" id="UP000663882"/>
    </source>
</evidence>
<dbReference type="PROSITE" id="PS50245">
    <property type="entry name" value="CAP_GLY_2"/>
    <property type="match status" value="1"/>
</dbReference>
<keyword evidence="8" id="KW-0206">Cytoskeleton</keyword>
<organism evidence="15 16">
    <name type="scientific">Rotaria sordida</name>
    <dbReference type="NCBI Taxonomy" id="392033"/>
    <lineage>
        <taxon>Eukaryota</taxon>
        <taxon>Metazoa</taxon>
        <taxon>Spiralia</taxon>
        <taxon>Gnathifera</taxon>
        <taxon>Rotifera</taxon>
        <taxon>Eurotatoria</taxon>
        <taxon>Bdelloidea</taxon>
        <taxon>Philodinida</taxon>
        <taxon>Philodinidae</taxon>
        <taxon>Rotaria</taxon>
    </lineage>
</organism>
<dbReference type="PROSITE" id="PS00845">
    <property type="entry name" value="CAP_GLY_1"/>
    <property type="match status" value="1"/>
</dbReference>
<keyword evidence="4 9" id="KW-0547">Nucleotide-binding</keyword>
<dbReference type="InterPro" id="IPR032405">
    <property type="entry name" value="Kinesin_assoc"/>
</dbReference>
<dbReference type="Proteomes" id="UP000663882">
    <property type="component" value="Unassembled WGS sequence"/>
</dbReference>
<dbReference type="Gene3D" id="6.10.250.2520">
    <property type="match status" value="1"/>
</dbReference>
<gene>
    <name evidence="15" type="ORF">RFH988_LOCUS17536</name>
</gene>
<keyword evidence="6 10" id="KW-0175">Coiled coil</keyword>
<feature type="region of interest" description="Disordered" evidence="11">
    <location>
        <begin position="893"/>
        <end position="913"/>
    </location>
</feature>
<dbReference type="InterPro" id="IPR022164">
    <property type="entry name" value="Kinesin-like"/>
</dbReference>
<evidence type="ECO:0000259" key="14">
    <source>
        <dbReference type="PROSITE" id="PS50245"/>
    </source>
</evidence>
<dbReference type="Pfam" id="PF00225">
    <property type="entry name" value="Kinesin"/>
    <property type="match status" value="1"/>
</dbReference>
<feature type="domain" description="FHA" evidence="12">
    <location>
        <begin position="501"/>
        <end position="553"/>
    </location>
</feature>
<evidence type="ECO:0000256" key="2">
    <source>
        <dbReference type="ARBA" id="ARBA00022490"/>
    </source>
</evidence>
<feature type="region of interest" description="Disordered" evidence="11">
    <location>
        <begin position="1409"/>
        <end position="1468"/>
    </location>
</feature>
<dbReference type="GO" id="GO:0005524">
    <property type="term" value="F:ATP binding"/>
    <property type="evidence" value="ECO:0007669"/>
    <property type="project" value="UniProtKB-UniRule"/>
</dbReference>
<keyword evidence="7 9" id="KW-0505">Motor protein</keyword>
<dbReference type="Gene3D" id="3.40.850.10">
    <property type="entry name" value="Kinesin motor domain"/>
    <property type="match status" value="1"/>
</dbReference>
<evidence type="ECO:0008006" key="17">
    <source>
        <dbReference type="Google" id="ProtNLM"/>
    </source>
</evidence>
<keyword evidence="3" id="KW-0493">Microtubule</keyword>
<dbReference type="OrthoDB" id="3176171at2759"/>
<evidence type="ECO:0000256" key="9">
    <source>
        <dbReference type="PROSITE-ProRule" id="PRU00283"/>
    </source>
</evidence>
<feature type="compositionally biased region" description="Polar residues" evidence="11">
    <location>
        <begin position="1609"/>
        <end position="1623"/>
    </location>
</feature>
<evidence type="ECO:0000256" key="4">
    <source>
        <dbReference type="ARBA" id="ARBA00022741"/>
    </source>
</evidence>
<dbReference type="Gene3D" id="2.30.30.190">
    <property type="entry name" value="CAP Gly-rich-like domain"/>
    <property type="match status" value="1"/>
</dbReference>
<accession>A0A814LHX3</accession>
<dbReference type="PROSITE" id="PS50006">
    <property type="entry name" value="FHA_DOMAIN"/>
    <property type="match status" value="1"/>
</dbReference>
<dbReference type="Gene3D" id="2.60.200.20">
    <property type="match status" value="1"/>
</dbReference>
<dbReference type="InterPro" id="IPR022140">
    <property type="entry name" value="Kinesin-like_KIF1-typ"/>
</dbReference>
<comment type="similarity">
    <text evidence="9">Belongs to the TRAFAC class myosin-kinesin ATPase superfamily. Kinesin family.</text>
</comment>
<dbReference type="Pfam" id="PF12423">
    <property type="entry name" value="KIF1B"/>
    <property type="match status" value="1"/>
</dbReference>
<comment type="caution">
    <text evidence="15">The sequence shown here is derived from an EMBL/GenBank/DDBJ whole genome shotgun (WGS) entry which is preliminary data.</text>
</comment>
<dbReference type="GO" id="GO:0007018">
    <property type="term" value="P:microtubule-based movement"/>
    <property type="evidence" value="ECO:0007669"/>
    <property type="project" value="InterPro"/>
</dbReference>
<feature type="compositionally biased region" description="Polar residues" evidence="11">
    <location>
        <begin position="1409"/>
        <end position="1432"/>
    </location>
</feature>
<evidence type="ECO:0000256" key="5">
    <source>
        <dbReference type="ARBA" id="ARBA00022840"/>
    </source>
</evidence>
<evidence type="ECO:0000259" key="13">
    <source>
        <dbReference type="PROSITE" id="PS50067"/>
    </source>
</evidence>
<evidence type="ECO:0000256" key="7">
    <source>
        <dbReference type="ARBA" id="ARBA00023175"/>
    </source>
</evidence>
<feature type="domain" description="CAP-Gly" evidence="14">
    <location>
        <begin position="1676"/>
        <end position="1718"/>
    </location>
</feature>
<evidence type="ECO:0000256" key="1">
    <source>
        <dbReference type="ARBA" id="ARBA00004245"/>
    </source>
</evidence>
<dbReference type="InterPro" id="IPR008984">
    <property type="entry name" value="SMAD_FHA_dom_sf"/>
</dbReference>
<feature type="coiled-coil region" evidence="10">
    <location>
        <begin position="397"/>
        <end position="440"/>
    </location>
</feature>
<evidence type="ECO:0000259" key="12">
    <source>
        <dbReference type="PROSITE" id="PS50006"/>
    </source>
</evidence>
<dbReference type="SUPFAM" id="SSF52540">
    <property type="entry name" value="P-loop containing nucleoside triphosphate hydrolases"/>
    <property type="match status" value="1"/>
</dbReference>
<dbReference type="SMART" id="SM01052">
    <property type="entry name" value="CAP_GLY"/>
    <property type="match status" value="1"/>
</dbReference>
<protein>
    <recommendedName>
        <fullName evidence="17">Kinesin-like protein KIF13A</fullName>
    </recommendedName>
</protein>
<comment type="subcellular location">
    <subcellularLocation>
        <location evidence="1">Cytoplasm</location>
        <location evidence="1">Cytoskeleton</location>
    </subcellularLocation>
</comment>
<dbReference type="SUPFAM" id="SSF49879">
    <property type="entry name" value="SMAD/FHA domain"/>
    <property type="match status" value="1"/>
</dbReference>
<feature type="region of interest" description="Disordered" evidence="11">
    <location>
        <begin position="1609"/>
        <end position="1628"/>
    </location>
</feature>
<dbReference type="SUPFAM" id="SSF74924">
    <property type="entry name" value="Cap-Gly domain"/>
    <property type="match status" value="1"/>
</dbReference>
<dbReference type="InterPro" id="IPR000938">
    <property type="entry name" value="CAP-Gly_domain"/>
</dbReference>
<dbReference type="PRINTS" id="PR00380">
    <property type="entry name" value="KINESINHEAVY"/>
</dbReference>
<proteinExistence type="inferred from homology"/>
<evidence type="ECO:0000256" key="11">
    <source>
        <dbReference type="SAM" id="MobiDB-lite"/>
    </source>
</evidence>
<dbReference type="PANTHER" id="PTHR47117">
    <property type="entry name" value="STAR-RELATED LIPID TRANSFER PROTEIN 9"/>
    <property type="match status" value="1"/>
</dbReference>
<dbReference type="SMART" id="SM00129">
    <property type="entry name" value="KISc"/>
    <property type="match status" value="1"/>
</dbReference>
<dbReference type="InterPro" id="IPR027417">
    <property type="entry name" value="P-loop_NTPase"/>
</dbReference>
<feature type="compositionally biased region" description="Polar residues" evidence="11">
    <location>
        <begin position="1449"/>
        <end position="1464"/>
    </location>
</feature>
<dbReference type="GO" id="GO:0005874">
    <property type="term" value="C:microtubule"/>
    <property type="evidence" value="ECO:0007669"/>
    <property type="project" value="UniProtKB-KW"/>
</dbReference>
<keyword evidence="2" id="KW-0963">Cytoplasm</keyword>
<dbReference type="GO" id="GO:0003777">
    <property type="term" value="F:microtubule motor activity"/>
    <property type="evidence" value="ECO:0007669"/>
    <property type="project" value="InterPro"/>
</dbReference>
<dbReference type="InterPro" id="IPR036961">
    <property type="entry name" value="Kinesin_motor_dom_sf"/>
</dbReference>
<dbReference type="Pfam" id="PF16183">
    <property type="entry name" value="Kinesin_assoc"/>
    <property type="match status" value="1"/>
</dbReference>
<dbReference type="GO" id="GO:0008017">
    <property type="term" value="F:microtubule binding"/>
    <property type="evidence" value="ECO:0007669"/>
    <property type="project" value="InterPro"/>
</dbReference>
<sequence length="1728" mass="197461">MSKSNGTEAHVQVAVRARPLNQRETDLKSPVIITIHGSQILVNKSQEKHHTPKTFSYDFCFDSMRLDNSNYASQEFIFNKLGIEIIKHAFEGYNACIFAYGQTGSGKSYTMMGTHNDRGIIPRLSQSMFDRIETELKQDIHNDLNIESMDNEKLNDILSLKFSSTYRVEVSYFEIYNEKVRDLLNPNNNHHALKVRENKILGPYVDGLSQLVVTSYQEIETLLIEGNNYRTVASTNMNNESSRSHAVFTLKLTQTLSTEASETQSVKVSKISLVDLAGSERVSKSGVQIEQIRFREGCNINKSLSTLGLVISALATRQSHENNPKSTKRTFVPYRDSVLTWLLKDSLGGNSFTIMLATISPSYDNYEETISTLRYADQAKKIVNHAIINEDEPGKIIRELRNEIDKLRKELADAKAEKSAEKLNAEINENEKLMQTITKDWQERIAETDKISKERHELLEKSGISVCSSGIGLEKDRLYLVNLNPDPALNELLVYYLKTKTSIGRPDASVKQDIELIGVGISPEHCVIEIRNQNQIFLIPLNKSKTYVNGQLIDNERQLRHGDRILLGCSHFFRLNSPGDKNSTSTSPARSSVMNTSSHLSFIDAQNEFLLHQLATDPMTKELRLFLKQDDNNQETNRIISRKTSDVYEREIEYLKTQLMRSESRSSTINSRTHAFEESLSKWRFSNKLLNESEESRSFFNRLKQELIRVNALVSEANTIASEMQRQTTYSAMLQIPVSYLKPGERATTNLCESAVQVKRRNLSPQIWNIEKFESKLNDMRDVYYEWQMSENKAQLLTQQQKRNDPFFDADEYNSLIGVANIFLKALFYDTKLDYPVPIINTQGEIAGSLHVILLQMGTSSIKKLSDFQSNNIPRTSISEGIIIDANENSLSECSDSQNSFDDESIDDSTGISNDNKTDQITVKFIIKEIRDLLPCDAEYIMCRYRFINQKEDQTIISIKSSSDDHEDDEKKPRIFSFNHEKEYTLTVTDNFISTCFENAISIEVWYHYNSMPLSINTTANNERNRRDAEIRALSNRWKEVKRHIQYAVEVHELDASGRWEPVEVDAQQSQIISGGVYRLRQGQSKRLVARLRVLPQSGTMPLVLHAIRSVEIGSISTRKINAPRQLDSYQDEELQCLRHEWLDLIEKRKLYLESEVKLLSQQTNKTSNDLERETALLEQLVRLAEERNFAEFPPPGSGIPGSPPCWTPPATIEEHRPLIFLNLDPVNMNTENDTAGLKATLSEENKNDMFRLPLLHHASDEVRAVAQWDPSIHEATEMNRVTPNNTIVYMIVKIIVLISQPVRMELILRKRIATTIGKTEGWWSGKAMKYLLGYKPYKRTSVVYEIVSSIPKYIHEIEDRKSLALIAGSECHSQNYVQKYIQYASAVDSLLLLDKLRQEISLAESSAKQQTIRKATSVPNIANQQGNTTLSIAPINSRRENDDEQTSMKKSPSIQNESSNRQNPFYDENKTAKSSFLYPHTHNETAPTQIKTINTPFSTFSRSEHNISTPMSIHIDNINHNETQHSYFESTTPSMLSRSLFIEQEQLQPVQTSSIRIRHTFSIDDHENQNNKKQDIDQALLSISTLEEKYSIPTTTTTVTPQHIESLSTTTTATPQHIESLSTTTTTTTNNDQITEMTIKKIVDINDDEYPIGCRVIVNTDHHIFNKVGFIRYVGKTYFKEGIWYGIELEEPVGKNDGSFGGHVYFHCPDKHGVFVRRDKIRRLIEK</sequence>
<evidence type="ECO:0000256" key="10">
    <source>
        <dbReference type="SAM" id="Coils"/>
    </source>
</evidence>
<dbReference type="InterPro" id="IPR036859">
    <property type="entry name" value="CAP-Gly_dom_sf"/>
</dbReference>
<evidence type="ECO:0000256" key="6">
    <source>
        <dbReference type="ARBA" id="ARBA00023054"/>
    </source>
</evidence>
<evidence type="ECO:0000313" key="15">
    <source>
        <dbReference type="EMBL" id="CAF1066429.1"/>
    </source>
</evidence>
<dbReference type="Pfam" id="PF00498">
    <property type="entry name" value="FHA"/>
    <property type="match status" value="1"/>
</dbReference>
<dbReference type="PROSITE" id="PS00411">
    <property type="entry name" value="KINESIN_MOTOR_1"/>
    <property type="match status" value="1"/>
</dbReference>
<feature type="binding site" evidence="9">
    <location>
        <begin position="101"/>
        <end position="108"/>
    </location>
    <ligand>
        <name>ATP</name>
        <dbReference type="ChEBI" id="CHEBI:30616"/>
    </ligand>
</feature>
<dbReference type="FunFam" id="3.40.850.10:FF:000167">
    <property type="entry name" value="Uncharacterized protein"/>
    <property type="match status" value="1"/>
</dbReference>